<dbReference type="InterPro" id="IPR008268">
    <property type="entry name" value="Peptidase_S16_AS"/>
</dbReference>
<evidence type="ECO:0000256" key="12">
    <source>
        <dbReference type="PIRSR" id="PIRSR001174-2"/>
    </source>
</evidence>
<keyword evidence="5 9" id="KW-0378">Hydrolase</keyword>
<dbReference type="Gene3D" id="3.30.230.10">
    <property type="match status" value="1"/>
</dbReference>
<evidence type="ECO:0000256" key="4">
    <source>
        <dbReference type="ARBA" id="ARBA00022741"/>
    </source>
</evidence>
<dbReference type="InterPro" id="IPR027543">
    <property type="entry name" value="Lon_bac"/>
</dbReference>
<dbReference type="NCBIfam" id="TIGR00763">
    <property type="entry name" value="lon"/>
    <property type="match status" value="1"/>
</dbReference>
<dbReference type="InterPro" id="IPR003959">
    <property type="entry name" value="ATPase_AAA_core"/>
</dbReference>
<feature type="binding site" evidence="9 12">
    <location>
        <begin position="369"/>
        <end position="376"/>
    </location>
    <ligand>
        <name>ATP</name>
        <dbReference type="ChEBI" id="CHEBI:30616"/>
    </ligand>
</feature>
<evidence type="ECO:0000313" key="19">
    <source>
        <dbReference type="Proteomes" id="UP000218899"/>
    </source>
</evidence>
<dbReference type="Gene3D" id="1.20.58.1480">
    <property type="match status" value="1"/>
</dbReference>
<feature type="active site" evidence="9 11">
    <location>
        <position position="735"/>
    </location>
</feature>
<dbReference type="PIRSF" id="PIRSF001174">
    <property type="entry name" value="Lon_proteas"/>
    <property type="match status" value="1"/>
</dbReference>
<dbReference type="SUPFAM" id="SSF88697">
    <property type="entry name" value="PUA domain-like"/>
    <property type="match status" value="1"/>
</dbReference>
<dbReference type="InterPro" id="IPR008269">
    <property type="entry name" value="Lon_proteolytic"/>
</dbReference>
<dbReference type="Pfam" id="PF05362">
    <property type="entry name" value="Lon_C"/>
    <property type="match status" value="1"/>
</dbReference>
<proteinExistence type="evidence at transcript level"/>
<dbReference type="PROSITE" id="PS01046">
    <property type="entry name" value="LON_SER"/>
    <property type="match status" value="1"/>
</dbReference>
<dbReference type="InterPro" id="IPR003111">
    <property type="entry name" value="Lon_prtase_N"/>
</dbReference>
<dbReference type="Pfam" id="PF00004">
    <property type="entry name" value="AAA"/>
    <property type="match status" value="1"/>
</dbReference>
<dbReference type="Gene3D" id="2.30.130.40">
    <property type="entry name" value="LON domain-like"/>
    <property type="match status" value="1"/>
</dbReference>
<dbReference type="EMBL" id="AP014936">
    <property type="protein sequence ID" value="BAU47626.1"/>
    <property type="molecule type" value="Genomic_DNA"/>
</dbReference>
<evidence type="ECO:0000256" key="7">
    <source>
        <dbReference type="ARBA" id="ARBA00022840"/>
    </source>
</evidence>
<comment type="function">
    <text evidence="9">ATP-dependent serine protease that mediates the selective degradation of mutant and abnormal proteins as well as certain short-lived regulatory proteins. Required for cellular homeostasis and for survival from DNA damage and developmental changes induced by stress. Degrades polypeptides processively to yield small peptide fragments that are 5 to 10 amino acids long. Binds to DNA in a double-stranded, site-specific manner.</text>
</comment>
<dbReference type="InterPro" id="IPR003593">
    <property type="entry name" value="AAA+_ATPase"/>
</dbReference>
<organism evidence="18 19">
    <name type="scientific">Sulfurifustis variabilis</name>
    <dbReference type="NCBI Taxonomy" id="1675686"/>
    <lineage>
        <taxon>Bacteria</taxon>
        <taxon>Pseudomonadati</taxon>
        <taxon>Pseudomonadota</taxon>
        <taxon>Gammaproteobacteria</taxon>
        <taxon>Acidiferrobacterales</taxon>
        <taxon>Acidiferrobacteraceae</taxon>
        <taxon>Sulfurifustis</taxon>
    </lineage>
</organism>
<dbReference type="InterPro" id="IPR046336">
    <property type="entry name" value="Lon_prtase_N_sf"/>
</dbReference>
<comment type="subcellular location">
    <subcellularLocation>
        <location evidence="1 9 10">Cytoplasm</location>
    </subcellularLocation>
</comment>
<keyword evidence="18" id="KW-0238">DNA-binding</keyword>
<keyword evidence="7 9" id="KW-0067">ATP-binding</keyword>
<dbReference type="OrthoDB" id="9803599at2"/>
<dbReference type="HAMAP" id="MF_01973">
    <property type="entry name" value="lon_bact"/>
    <property type="match status" value="1"/>
</dbReference>
<feature type="active site" evidence="9 11">
    <location>
        <position position="692"/>
    </location>
</feature>
<dbReference type="FunFam" id="1.20.5.5270:FF:000002">
    <property type="entry name" value="Lon protease homolog"/>
    <property type="match status" value="1"/>
</dbReference>
<comment type="catalytic activity">
    <reaction evidence="9 10 13">
        <text>Hydrolysis of proteins in presence of ATP.</text>
        <dbReference type="EC" id="3.4.21.53"/>
    </reaction>
</comment>
<dbReference type="InterPro" id="IPR020568">
    <property type="entry name" value="Ribosomal_Su5_D2-typ_SF"/>
</dbReference>
<evidence type="ECO:0000256" key="14">
    <source>
        <dbReference type="RuleBase" id="RU000591"/>
    </source>
</evidence>
<keyword evidence="2 9" id="KW-0963">Cytoplasm</keyword>
<dbReference type="GO" id="GO:0005737">
    <property type="term" value="C:cytoplasm"/>
    <property type="evidence" value="ECO:0007669"/>
    <property type="project" value="UniProtKB-SubCell"/>
</dbReference>
<evidence type="ECO:0000256" key="2">
    <source>
        <dbReference type="ARBA" id="ARBA00022490"/>
    </source>
</evidence>
<dbReference type="InterPro" id="IPR027065">
    <property type="entry name" value="Lon_Prtase"/>
</dbReference>
<evidence type="ECO:0000313" key="18">
    <source>
        <dbReference type="EMBL" id="BAU47626.1"/>
    </source>
</evidence>
<dbReference type="InterPro" id="IPR054594">
    <property type="entry name" value="Lon_lid"/>
</dbReference>
<evidence type="ECO:0000256" key="9">
    <source>
        <dbReference type="HAMAP-Rule" id="MF_01973"/>
    </source>
</evidence>
<dbReference type="PANTHER" id="PTHR10046">
    <property type="entry name" value="ATP DEPENDENT LON PROTEASE FAMILY MEMBER"/>
    <property type="match status" value="1"/>
</dbReference>
<keyword evidence="4 9" id="KW-0547">Nucleotide-binding</keyword>
<dbReference type="InterPro" id="IPR014721">
    <property type="entry name" value="Ribsml_uS5_D2-typ_fold_subgr"/>
</dbReference>
<feature type="domain" description="Lon proteolytic" evidence="16">
    <location>
        <begin position="605"/>
        <end position="786"/>
    </location>
</feature>
<evidence type="ECO:0000256" key="13">
    <source>
        <dbReference type="PROSITE-ProRule" id="PRU01122"/>
    </source>
</evidence>
<gene>
    <name evidence="9" type="primary">lon</name>
    <name evidence="18" type="ORF">SVA_1047</name>
</gene>
<dbReference type="SUPFAM" id="SSF54211">
    <property type="entry name" value="Ribosomal protein S5 domain 2-like"/>
    <property type="match status" value="1"/>
</dbReference>
<dbReference type="PROSITE" id="PS51787">
    <property type="entry name" value="LON_N"/>
    <property type="match status" value="1"/>
</dbReference>
<dbReference type="GO" id="GO:0004176">
    <property type="term" value="F:ATP-dependent peptidase activity"/>
    <property type="evidence" value="ECO:0007669"/>
    <property type="project" value="UniProtKB-UniRule"/>
</dbReference>
<evidence type="ECO:0000256" key="6">
    <source>
        <dbReference type="ARBA" id="ARBA00022825"/>
    </source>
</evidence>
<feature type="domain" description="Lon N-terminal" evidence="17">
    <location>
        <begin position="24"/>
        <end position="217"/>
    </location>
</feature>
<dbReference type="InterPro" id="IPR015947">
    <property type="entry name" value="PUA-like_sf"/>
</dbReference>
<evidence type="ECO:0000256" key="1">
    <source>
        <dbReference type="ARBA" id="ARBA00004496"/>
    </source>
</evidence>
<evidence type="ECO:0000256" key="10">
    <source>
        <dbReference type="PIRNR" id="PIRNR001174"/>
    </source>
</evidence>
<sequence length="814" mass="89372">MNQNAESTQTNAGETPRPLPEDALIILPVRSTVLFPNMVLPLTVGRPRSIAAAQEAARSERPLGVLQQHDPGVDMPGPGDLYAVGTVAAILRYVTAPDGSHHVICQGQGRFRTVEFLDGFPYLVARVERIEEPETETKEIEARVLHLKRQAVQAIELLPQAPAELSAAIEATTAGGALADLVASFMDLKADEKQDVLETIDVRERLDKVLKLLEHRISVLKLTQEISEQTKESMEQRQREFLLREQMKTIQKELGEEDAKSLEVEEIRKAIADAKMPSEVEEQANRELTRFERMPEGAAESSMIRTYLDWLTTLPWSVMTEESIDIARAREILDEDHFGLEKVKRRILEYLAVRKLNPSGKSPILCFVGPPGVGKTSLGQSIARATGRKFVRVSLGGVHDEAEIRGHRRTYIGALPGNIIQGIKKAGSRNPVFMLDEMDKLGMGFHGDPSAALLEVLDPEQNSTFRDNYLGVPFDLSKTMFIGTANMLDTIPGPLRDRMEVIDLVGYTEDEKLEIARRYLVRRQLEANGVKAEQVSITDEALRHIIRDYTREAGVRNLEREIGRVFRHTAMRIAEGTAETVRIDAGDLHAILGARQFESEVAARTSIPGVATGLAWTPVGGDILFIEATRMPGSGKLILTGQLGDVMKESAQAALSLVKGRARALGVENDFFEKGDVHIHVPAGAIPKDGPSAGVAMFIALVSLVTGRTVQNDAAMTGEISLRGLVLPVGGIKEKTVAAARAGIRTVLLPARNKKDFEEIPAAARDRLQFVWLETVDDAIRAALGEPVEPRRTGDTEPSRPPRAVEGRISPPPI</sequence>
<dbReference type="SUPFAM" id="SSF52540">
    <property type="entry name" value="P-loop containing nucleoside triphosphate hydrolases"/>
    <property type="match status" value="1"/>
</dbReference>
<evidence type="ECO:0000256" key="8">
    <source>
        <dbReference type="ARBA" id="ARBA00023016"/>
    </source>
</evidence>
<dbReference type="SMART" id="SM00464">
    <property type="entry name" value="LON"/>
    <property type="match status" value="1"/>
</dbReference>
<dbReference type="RefSeq" id="WP_096459746.1">
    <property type="nucleotide sequence ID" value="NZ_AP014936.1"/>
</dbReference>
<dbReference type="Proteomes" id="UP000218899">
    <property type="component" value="Chromosome"/>
</dbReference>
<comment type="induction">
    <text evidence="9">By heat shock.</text>
</comment>
<dbReference type="GO" id="GO:0005524">
    <property type="term" value="F:ATP binding"/>
    <property type="evidence" value="ECO:0007669"/>
    <property type="project" value="UniProtKB-UniRule"/>
</dbReference>
<dbReference type="GO" id="GO:0016887">
    <property type="term" value="F:ATP hydrolysis activity"/>
    <property type="evidence" value="ECO:0007669"/>
    <property type="project" value="UniProtKB-UniRule"/>
</dbReference>
<keyword evidence="19" id="KW-1185">Reference proteome</keyword>
<protein>
    <recommendedName>
        <fullName evidence="9 10">Lon protease</fullName>
        <ecNumber evidence="9 10">3.4.21.53</ecNumber>
    </recommendedName>
    <alternativeName>
        <fullName evidence="9">ATP-dependent protease La</fullName>
    </alternativeName>
</protein>
<comment type="similarity">
    <text evidence="9 10 13 14">Belongs to the peptidase S16 family.</text>
</comment>
<keyword evidence="8 9" id="KW-0346">Stress response</keyword>
<dbReference type="GO" id="GO:0043565">
    <property type="term" value="F:sequence-specific DNA binding"/>
    <property type="evidence" value="ECO:0007669"/>
    <property type="project" value="UniProtKB-UniRule"/>
</dbReference>
<feature type="compositionally biased region" description="Basic and acidic residues" evidence="15">
    <location>
        <begin position="788"/>
        <end position="806"/>
    </location>
</feature>
<dbReference type="CDD" id="cd19500">
    <property type="entry name" value="RecA-like_Lon"/>
    <property type="match status" value="1"/>
</dbReference>
<dbReference type="GO" id="GO:0006515">
    <property type="term" value="P:protein quality control for misfolded or incompletely synthesized proteins"/>
    <property type="evidence" value="ECO:0007669"/>
    <property type="project" value="UniProtKB-UniRule"/>
</dbReference>
<dbReference type="PROSITE" id="PS51786">
    <property type="entry name" value="LON_PROTEOLYTIC"/>
    <property type="match status" value="1"/>
</dbReference>
<dbReference type="Gene3D" id="3.40.50.300">
    <property type="entry name" value="P-loop containing nucleotide triphosphate hydrolases"/>
    <property type="match status" value="1"/>
</dbReference>
<dbReference type="PRINTS" id="PR00830">
    <property type="entry name" value="ENDOLAPTASE"/>
</dbReference>
<evidence type="ECO:0000259" key="16">
    <source>
        <dbReference type="PROSITE" id="PS51786"/>
    </source>
</evidence>
<dbReference type="Gene3D" id="1.20.5.5270">
    <property type="match status" value="1"/>
</dbReference>
<dbReference type="Gene3D" id="1.10.8.60">
    <property type="match status" value="1"/>
</dbReference>
<dbReference type="GO" id="GO:0034605">
    <property type="term" value="P:cellular response to heat"/>
    <property type="evidence" value="ECO:0007669"/>
    <property type="project" value="UniProtKB-UniRule"/>
</dbReference>
<feature type="region of interest" description="Disordered" evidence="15">
    <location>
        <begin position="785"/>
        <end position="814"/>
    </location>
</feature>
<evidence type="ECO:0000259" key="17">
    <source>
        <dbReference type="PROSITE" id="PS51787"/>
    </source>
</evidence>
<name>A0A1B4V280_9GAMM</name>
<keyword evidence="6 9" id="KW-0720">Serine protease</keyword>
<dbReference type="InterPro" id="IPR004815">
    <property type="entry name" value="Lon_bac/euk-typ"/>
</dbReference>
<comment type="subunit">
    <text evidence="9 10">Homohexamer. Organized in a ring with a central cavity.</text>
</comment>
<dbReference type="KEGG" id="sva:SVA_1047"/>
<keyword evidence="3 9" id="KW-0645">Protease</keyword>
<evidence type="ECO:0000256" key="5">
    <source>
        <dbReference type="ARBA" id="ARBA00022801"/>
    </source>
</evidence>
<evidence type="ECO:0000256" key="11">
    <source>
        <dbReference type="PIRSR" id="PIRSR001174-1"/>
    </source>
</evidence>
<reference evidence="18 19" key="1">
    <citation type="submission" date="2015-08" db="EMBL/GenBank/DDBJ databases">
        <title>Complete genome sequence of Sulfurifustis variabilis.</title>
        <authorList>
            <person name="Miura A."/>
            <person name="Kojima H."/>
            <person name="Fukui M."/>
        </authorList>
    </citation>
    <scope>NUCLEOTIDE SEQUENCE [LARGE SCALE GENOMIC DNA]</scope>
    <source>
        <strain evidence="19">skN76</strain>
    </source>
</reference>
<dbReference type="Pfam" id="PF02190">
    <property type="entry name" value="LON_substr_bdg"/>
    <property type="match status" value="1"/>
</dbReference>
<dbReference type="AlphaFoldDB" id="A0A1B4V280"/>
<dbReference type="SMART" id="SM00382">
    <property type="entry name" value="AAA"/>
    <property type="match status" value="1"/>
</dbReference>
<dbReference type="FunFam" id="3.40.50.300:FF:000382">
    <property type="entry name" value="Lon protease homolog 2, peroxisomal"/>
    <property type="match status" value="1"/>
</dbReference>
<evidence type="ECO:0000256" key="3">
    <source>
        <dbReference type="ARBA" id="ARBA00022670"/>
    </source>
</evidence>
<accession>A0A1B4V280</accession>
<dbReference type="InterPro" id="IPR027417">
    <property type="entry name" value="P-loop_NTPase"/>
</dbReference>
<dbReference type="GO" id="GO:0004252">
    <property type="term" value="F:serine-type endopeptidase activity"/>
    <property type="evidence" value="ECO:0007669"/>
    <property type="project" value="UniProtKB-UniRule"/>
</dbReference>
<dbReference type="Pfam" id="PF22667">
    <property type="entry name" value="Lon_lid"/>
    <property type="match status" value="1"/>
</dbReference>
<dbReference type="EC" id="3.4.21.53" evidence="9 10"/>
<evidence type="ECO:0000256" key="15">
    <source>
        <dbReference type="SAM" id="MobiDB-lite"/>
    </source>
</evidence>